<gene>
    <name evidence="4" type="ORF">D2E22_1808</name>
</gene>
<feature type="compositionally biased region" description="Low complexity" evidence="1">
    <location>
        <begin position="60"/>
        <end position="73"/>
    </location>
</feature>
<comment type="caution">
    <text evidence="4">The sequence shown here is derived from an EMBL/GenBank/DDBJ whole genome shotgun (WGS) entry which is preliminary data.</text>
</comment>
<feature type="compositionally biased region" description="Low complexity" evidence="1">
    <location>
        <begin position="23"/>
        <end position="32"/>
    </location>
</feature>
<evidence type="ECO:0000313" key="4">
    <source>
        <dbReference type="EMBL" id="RSX46052.1"/>
    </source>
</evidence>
<evidence type="ECO:0000256" key="2">
    <source>
        <dbReference type="SAM" id="Phobius"/>
    </source>
</evidence>
<feature type="transmembrane region" description="Helical" evidence="2">
    <location>
        <begin position="388"/>
        <end position="411"/>
    </location>
</feature>
<proteinExistence type="predicted"/>
<keyword evidence="2" id="KW-0472">Membrane</keyword>
<keyword evidence="2" id="KW-1133">Transmembrane helix</keyword>
<name>A0A430F4Z8_9BIFI</name>
<feature type="transmembrane region" description="Helical" evidence="2">
    <location>
        <begin position="220"/>
        <end position="241"/>
    </location>
</feature>
<dbReference type="AlphaFoldDB" id="A0A430F4Z8"/>
<keyword evidence="5" id="KW-1185">Reference proteome</keyword>
<feature type="transmembrane region" description="Helical" evidence="2">
    <location>
        <begin position="261"/>
        <end position="280"/>
    </location>
</feature>
<dbReference type="EMBL" id="QXGI01000009">
    <property type="protein sequence ID" value="RSX46052.1"/>
    <property type="molecule type" value="Genomic_DNA"/>
</dbReference>
<feature type="transmembrane region" description="Helical" evidence="2">
    <location>
        <begin position="463"/>
        <end position="485"/>
    </location>
</feature>
<reference evidence="4 5" key="1">
    <citation type="submission" date="2018-09" db="EMBL/GenBank/DDBJ databases">
        <title>Characterization of the phylogenetic diversity of five novel species belonging to the genus Bifidobacterium.</title>
        <authorList>
            <person name="Lugli G.A."/>
            <person name="Duranti S."/>
            <person name="Milani C."/>
        </authorList>
    </citation>
    <scope>NUCLEOTIDE SEQUENCE [LARGE SCALE GENOMIC DNA]</scope>
    <source>
        <strain evidence="4 5">2020B</strain>
    </source>
</reference>
<feature type="transmembrane region" description="Helical" evidence="2">
    <location>
        <begin position="191"/>
        <end position="208"/>
    </location>
</feature>
<dbReference type="Proteomes" id="UP000288052">
    <property type="component" value="Unassembled WGS sequence"/>
</dbReference>
<evidence type="ECO:0000256" key="1">
    <source>
        <dbReference type="SAM" id="MobiDB-lite"/>
    </source>
</evidence>
<feature type="transmembrane region" description="Helical" evidence="2">
    <location>
        <begin position="311"/>
        <end position="331"/>
    </location>
</feature>
<evidence type="ECO:0000313" key="5">
    <source>
        <dbReference type="Proteomes" id="UP000288052"/>
    </source>
</evidence>
<protein>
    <submittedName>
        <fullName evidence="4">Heme utilization or adhesion related exo protein</fullName>
    </submittedName>
</protein>
<feature type="transmembrane region" description="Helical" evidence="2">
    <location>
        <begin position="431"/>
        <end position="451"/>
    </location>
</feature>
<feature type="transmembrane region" description="Helical" evidence="2">
    <location>
        <begin position="343"/>
        <end position="367"/>
    </location>
</feature>
<feature type="transmembrane region" description="Helical" evidence="2">
    <location>
        <begin position="106"/>
        <end position="132"/>
    </location>
</feature>
<sequence length="922" mass="96985">MYCPQCGSIVPAGSQFCPSCGTPVNQQTQTAVPPQPAAPAAPSYPAAPPPGPQPAPAPQAAPVTPAMPAAPATPAVPPVPGAPMGAAPAPQPVTPKAPVQITPQQLAAFGTSAGIGIGAAIVMALLGMLISWSMLQNLIDSADLSEPLTNLNFFHRLGVYLALGASGSITAKMGMGGSVVGSASASVPLSWIGYALAIGCAFGAFLMARRAAIRFRWVGVVSAFAVGIVSGLVMLLLTAIMRYSYTEDTNFITVSGATFRTFAMVFVLATVGALIGYFLADTTADESNVFTAAWTWSHRVRGFRRTVVETAACYVVVSTVVALIVMIVASSKMSGLTSGAGPLWAFLPLVLPALGAWSVVIGSFGAIEFGSTGASPISISLFGSDAMATFDYTWALWLMFVLYLLCGFYVALRAAARNAYDPYYADWRFCWQAPACWLAFWLITPYLFMAVQGGGGGISSSSGMTYQIVPALWFCLIAALWSFIIEVVARLLGPTVIQSLTGIWPVLVGGTVRPGLRSTRHDPHEVVFAESVTMAAQAGVASATEAFATPVPGAPQAPVRGGISAMPRSGDSLIAPAVPGAATVAATRKPMSPKTKMWLIIGGVAVGLVIILSIVFSALNSSTFSASATAKQYIAAIESGDFNGANGIAKPQVKNDQMKLLSNDAVPKEGRISNAQVIREKANGNSKIVTVSYTLDGKEVTHDLKMIKRGSKALFFTDWGVAEPMTTTIFVSKPEAISALAVNGVEVTEKNAKGTDNGIWSFTVYPGTYSVSAGKSKYLTSEASQIVASGDESSSDSRTVLSVEATDALTEAIQQKVNEKIDECEKSTDLEPKGCPFSAYSYGDDKNMRNFTWSVTDYPQVEVDTDYGTFQTDYGIKVKYTYEYRSSDGWEPNDGSTTLSAMSGIFSVDGDKLTIELDDSDD</sequence>
<dbReference type="InterPro" id="IPR026870">
    <property type="entry name" value="Zinc_ribbon_dom"/>
</dbReference>
<organism evidence="4 5">
    <name type="scientific">Bifidobacterium castoris</name>
    <dbReference type="NCBI Taxonomy" id="2306972"/>
    <lineage>
        <taxon>Bacteria</taxon>
        <taxon>Bacillati</taxon>
        <taxon>Actinomycetota</taxon>
        <taxon>Actinomycetes</taxon>
        <taxon>Bifidobacteriales</taxon>
        <taxon>Bifidobacteriaceae</taxon>
        <taxon>Bifidobacterium</taxon>
    </lineage>
</organism>
<feature type="domain" description="Zinc-ribbon" evidence="3">
    <location>
        <begin position="2"/>
        <end position="24"/>
    </location>
</feature>
<feature type="transmembrane region" description="Helical" evidence="2">
    <location>
        <begin position="598"/>
        <end position="619"/>
    </location>
</feature>
<keyword evidence="2" id="KW-0812">Transmembrane</keyword>
<feature type="compositionally biased region" description="Pro residues" evidence="1">
    <location>
        <begin position="45"/>
        <end position="59"/>
    </location>
</feature>
<accession>A0A430F4Z8</accession>
<dbReference type="Pfam" id="PF13240">
    <property type="entry name" value="Zn_Ribbon_1"/>
    <property type="match status" value="1"/>
</dbReference>
<feature type="region of interest" description="Disordered" evidence="1">
    <location>
        <begin position="23"/>
        <end position="97"/>
    </location>
</feature>
<evidence type="ECO:0000259" key="3">
    <source>
        <dbReference type="Pfam" id="PF13240"/>
    </source>
</evidence>